<gene>
    <name evidence="4" type="ORF">SteCoe_7862</name>
</gene>
<dbReference type="OrthoDB" id="2021138at2759"/>
<organism evidence="4 5">
    <name type="scientific">Stentor coeruleus</name>
    <dbReference type="NCBI Taxonomy" id="5963"/>
    <lineage>
        <taxon>Eukaryota</taxon>
        <taxon>Sar</taxon>
        <taxon>Alveolata</taxon>
        <taxon>Ciliophora</taxon>
        <taxon>Postciliodesmatophora</taxon>
        <taxon>Heterotrichea</taxon>
        <taxon>Heterotrichida</taxon>
        <taxon>Stentoridae</taxon>
        <taxon>Stentor</taxon>
    </lineage>
</organism>
<dbReference type="SUPFAM" id="SSF47473">
    <property type="entry name" value="EF-hand"/>
    <property type="match status" value="1"/>
</dbReference>
<dbReference type="SUPFAM" id="SSF52047">
    <property type="entry name" value="RNI-like"/>
    <property type="match status" value="1"/>
</dbReference>
<dbReference type="InterPro" id="IPR002048">
    <property type="entry name" value="EF_hand_dom"/>
</dbReference>
<evidence type="ECO:0000313" key="4">
    <source>
        <dbReference type="EMBL" id="OMJ89877.1"/>
    </source>
</evidence>
<dbReference type="PANTHER" id="PTHR16306:SF1">
    <property type="entry name" value="CHROMOSOME UNDETERMINED SCAFFOLD_7, WHOLE GENOME SHOTGUN SEQUENCE"/>
    <property type="match status" value="1"/>
</dbReference>
<keyword evidence="1" id="KW-0106">Calcium</keyword>
<dbReference type="PROSITE" id="PS00018">
    <property type="entry name" value="EF_HAND_1"/>
    <property type="match status" value="1"/>
</dbReference>
<accession>A0A1R2CLJ0</accession>
<dbReference type="EMBL" id="MPUH01000115">
    <property type="protein sequence ID" value="OMJ89877.1"/>
    <property type="molecule type" value="Genomic_DNA"/>
</dbReference>
<name>A0A1R2CLJ0_9CILI</name>
<dbReference type="GO" id="GO:0005509">
    <property type="term" value="F:calcium ion binding"/>
    <property type="evidence" value="ECO:0007669"/>
    <property type="project" value="InterPro"/>
</dbReference>
<comment type="caution">
    <text evidence="4">The sequence shown here is derived from an EMBL/GenBank/DDBJ whole genome shotgun (WGS) entry which is preliminary data.</text>
</comment>
<dbReference type="Gene3D" id="3.80.10.10">
    <property type="entry name" value="Ribonuclease Inhibitor"/>
    <property type="match status" value="1"/>
</dbReference>
<dbReference type="Proteomes" id="UP000187209">
    <property type="component" value="Unassembled WGS sequence"/>
</dbReference>
<dbReference type="PROSITE" id="PS50222">
    <property type="entry name" value="EF_HAND_2"/>
    <property type="match status" value="1"/>
</dbReference>
<reference evidence="4 5" key="1">
    <citation type="submission" date="2016-11" db="EMBL/GenBank/DDBJ databases">
        <title>The macronuclear genome of Stentor coeruleus: a giant cell with tiny introns.</title>
        <authorList>
            <person name="Slabodnick M."/>
            <person name="Ruby J.G."/>
            <person name="Reiff S.B."/>
            <person name="Swart E.C."/>
            <person name="Gosai S."/>
            <person name="Prabakaran S."/>
            <person name="Witkowska E."/>
            <person name="Larue G.E."/>
            <person name="Fisher S."/>
            <person name="Freeman R.M."/>
            <person name="Gunawardena J."/>
            <person name="Chu W."/>
            <person name="Stover N.A."/>
            <person name="Gregory B.D."/>
            <person name="Nowacki M."/>
            <person name="Derisi J."/>
            <person name="Roy S.W."/>
            <person name="Marshall W.F."/>
            <person name="Sood P."/>
        </authorList>
    </citation>
    <scope>NUCLEOTIDE SEQUENCE [LARGE SCALE GENOMIC DNA]</scope>
    <source>
        <strain evidence="4">WM001</strain>
    </source>
</reference>
<evidence type="ECO:0000256" key="2">
    <source>
        <dbReference type="SAM" id="Coils"/>
    </source>
</evidence>
<evidence type="ECO:0000313" key="5">
    <source>
        <dbReference type="Proteomes" id="UP000187209"/>
    </source>
</evidence>
<feature type="coiled-coil region" evidence="2">
    <location>
        <begin position="280"/>
        <end position="346"/>
    </location>
</feature>
<proteinExistence type="predicted"/>
<dbReference type="InterPro" id="IPR018247">
    <property type="entry name" value="EF_Hand_1_Ca_BS"/>
</dbReference>
<dbReference type="InterPro" id="IPR011992">
    <property type="entry name" value="EF-hand-dom_pair"/>
</dbReference>
<dbReference type="InterPro" id="IPR001611">
    <property type="entry name" value="Leu-rich_rpt"/>
</dbReference>
<dbReference type="AlphaFoldDB" id="A0A1R2CLJ0"/>
<dbReference type="SMART" id="SM00054">
    <property type="entry name" value="EFh"/>
    <property type="match status" value="1"/>
</dbReference>
<dbReference type="PROSITE" id="PS51450">
    <property type="entry name" value="LRR"/>
    <property type="match status" value="1"/>
</dbReference>
<evidence type="ECO:0000259" key="3">
    <source>
        <dbReference type="PROSITE" id="PS50222"/>
    </source>
</evidence>
<keyword evidence="2" id="KW-0175">Coiled coil</keyword>
<protein>
    <recommendedName>
        <fullName evidence="3">EF-hand domain-containing protein</fullName>
    </recommendedName>
</protein>
<dbReference type="PANTHER" id="PTHR16306">
    <property type="entry name" value="TRANSLIN-ASSOCIATED FACTOR X-INTERACTING PROTEIN 1"/>
    <property type="match status" value="1"/>
</dbReference>
<sequence>MDELPQLLRHNPNIQTINLEFSEIESLDPLMPWLTQFARLKELLLFGNRLETLPRDMSKLRSLEKLDISNNLISSIDTILPGLLSLPSLIELHITLQDFSEEQFLLNKLTSLKNLNGNAVEKYRAPIAIQEEESEDEKDIHKSLLACQSSGFFSEDTTLNQEYLEKIAGLYDEVRAMWVREDKSKDTLLAEDFDEGLKKIMGELADVLKDKRQEYLVNVYSLKAKFDLAMLCQSKLLDLSVKKNDKLGKKLKESNELLVQVFKETINNMMNFEPKVNKKISNMKNQVQHYQKESEEVVEAADQLQKEAKMHKDTKESIIKHFQEEREELLAEIESLKEENKKYLDTIIRHSKSYADNAISARSDDYKPEEDTRKYLANSPSLSKQNGKILSLRQIKEVIEEIYASKAKFDERCAEGKMPRETMEEHMYNYLNKKYGLKNLILEWAASIIASVKKYAQEDNDVAVFGLILKNECDEEFRFVQLQVRKTASELLRINLRNKFPFKSAADIGEMVNERMGGFLAEDEWNEIVRFMYNENDAEFIIEQLYSQKVKDEVSTDRPNRGKMSREEANIVREKEKALKNRILFNEFVNFLLDFQLRGHQKFLGNFIKVFRKIDTDSDGVLNEKEFMKLLATINLGFVESDCYRLLQMVDPFDNQNITFSECVALLSTELIPVENVPIMQRISGD</sequence>
<feature type="domain" description="EF-hand" evidence="3">
    <location>
        <begin position="602"/>
        <end position="637"/>
    </location>
</feature>
<evidence type="ECO:0000256" key="1">
    <source>
        <dbReference type="ARBA" id="ARBA00022837"/>
    </source>
</evidence>
<dbReference type="InterPro" id="IPR032675">
    <property type="entry name" value="LRR_dom_sf"/>
</dbReference>
<dbReference type="GO" id="GO:0005737">
    <property type="term" value="C:cytoplasm"/>
    <property type="evidence" value="ECO:0007669"/>
    <property type="project" value="TreeGrafter"/>
</dbReference>
<dbReference type="Gene3D" id="1.10.238.10">
    <property type="entry name" value="EF-hand"/>
    <property type="match status" value="1"/>
</dbReference>
<keyword evidence="5" id="KW-1185">Reference proteome</keyword>